<name>A0AAW1SHY5_9CHLO</name>
<dbReference type="PANTHER" id="PTHR46088:SF1">
    <property type="entry name" value="TUBULIN--TYROSINE LIGASE-LIKE PROTEIN 12"/>
    <property type="match status" value="1"/>
</dbReference>
<reference evidence="2 3" key="1">
    <citation type="journal article" date="2024" name="Nat. Commun.">
        <title>Phylogenomics reveals the evolutionary origins of lichenization in chlorophyte algae.</title>
        <authorList>
            <person name="Puginier C."/>
            <person name="Libourel C."/>
            <person name="Otte J."/>
            <person name="Skaloud P."/>
            <person name="Haon M."/>
            <person name="Grisel S."/>
            <person name="Petersen M."/>
            <person name="Berrin J.G."/>
            <person name="Delaux P.M."/>
            <person name="Dal Grande F."/>
            <person name="Keller J."/>
        </authorList>
    </citation>
    <scope>NUCLEOTIDE SEQUENCE [LARGE SCALE GENOMIC DNA]</scope>
    <source>
        <strain evidence="2 3">SAG 245.80</strain>
    </source>
</reference>
<evidence type="ECO:0000256" key="1">
    <source>
        <dbReference type="SAM" id="MobiDB-lite"/>
    </source>
</evidence>
<protein>
    <submittedName>
        <fullName evidence="2">Uncharacterized protein</fullName>
    </submittedName>
</protein>
<feature type="region of interest" description="Disordered" evidence="1">
    <location>
        <begin position="121"/>
        <end position="145"/>
    </location>
</feature>
<organism evidence="2 3">
    <name type="scientific">Elliptochloris bilobata</name>
    <dbReference type="NCBI Taxonomy" id="381761"/>
    <lineage>
        <taxon>Eukaryota</taxon>
        <taxon>Viridiplantae</taxon>
        <taxon>Chlorophyta</taxon>
        <taxon>core chlorophytes</taxon>
        <taxon>Trebouxiophyceae</taxon>
        <taxon>Trebouxiophyceae incertae sedis</taxon>
        <taxon>Elliptochloris clade</taxon>
        <taxon>Elliptochloris</taxon>
    </lineage>
</organism>
<gene>
    <name evidence="2" type="ORF">WJX81_006115</name>
</gene>
<comment type="caution">
    <text evidence="2">The sequence shown here is derived from an EMBL/GenBank/DDBJ whole genome shotgun (WGS) entry which is preliminary data.</text>
</comment>
<accession>A0AAW1SHY5</accession>
<evidence type="ECO:0000313" key="2">
    <source>
        <dbReference type="EMBL" id="KAK9845422.1"/>
    </source>
</evidence>
<dbReference type="GO" id="GO:0005737">
    <property type="term" value="C:cytoplasm"/>
    <property type="evidence" value="ECO:0007669"/>
    <property type="project" value="TreeGrafter"/>
</dbReference>
<dbReference type="InterPro" id="IPR027749">
    <property type="entry name" value="TTLL12"/>
</dbReference>
<proteinExistence type="predicted"/>
<evidence type="ECO:0000313" key="3">
    <source>
        <dbReference type="Proteomes" id="UP001445335"/>
    </source>
</evidence>
<dbReference type="Proteomes" id="UP001445335">
    <property type="component" value="Unassembled WGS sequence"/>
</dbReference>
<feature type="compositionally biased region" description="Basic and acidic residues" evidence="1">
    <location>
        <begin position="133"/>
        <end position="145"/>
    </location>
</feature>
<dbReference type="PANTHER" id="PTHR46088">
    <property type="entry name" value="TUBULIN--TYROSINE LIGASE-LIKE PROTEIN 12"/>
    <property type="match status" value="1"/>
</dbReference>
<sequence length="288" mass="31586">MEAAKLGAGGQLKVAHESGDALWARHSEDPVARAAALPASVLAAMRSEDASEPAGVSMLWLVRDVAAGEEVTRDQLPGKRSLQRAAALLVLLGRPPRRWAEEGQHWALKAAVDEAVRLQLPPGVGQPPPVQVPKDRRPAEPEVDTKRASIPSVVLDPGITKALLTVWTDYPHVREHLEAGGGPFVVTEDRATADIVFTPRPLRNFHDMHSHVLVNQFLYEACLVRKDLLPQTLRRLQSAFADSGASEAGSRDSAKWFPAWFPAAYDLATEVQFFLKDFSQRAAEHRDK</sequence>
<keyword evidence="3" id="KW-1185">Reference proteome</keyword>
<dbReference type="AlphaFoldDB" id="A0AAW1SHY5"/>
<dbReference type="EMBL" id="JALJOU010000003">
    <property type="protein sequence ID" value="KAK9845422.1"/>
    <property type="molecule type" value="Genomic_DNA"/>
</dbReference>